<sequence>MPKARNTDTTFKETETVHGRPGVTERNINDDYYKDPPHNIDHSIKQQGDPALKEGYSKEPIEPVASGDAGLGCVTKEAELAEIVQDDSVHS</sequence>
<accession>A0A8H5D5S0</accession>
<evidence type="ECO:0000256" key="1">
    <source>
        <dbReference type="SAM" id="MobiDB-lite"/>
    </source>
</evidence>
<gene>
    <name evidence="2" type="ORF">D9756_007894</name>
</gene>
<name>A0A8H5D5S0_9AGAR</name>
<protein>
    <submittedName>
        <fullName evidence="2">Uncharacterized protein</fullName>
    </submittedName>
</protein>
<comment type="caution">
    <text evidence="2">The sequence shown here is derived from an EMBL/GenBank/DDBJ whole genome shotgun (WGS) entry which is preliminary data.</text>
</comment>
<reference evidence="2 3" key="1">
    <citation type="journal article" date="2020" name="ISME J.">
        <title>Uncovering the hidden diversity of litter-decomposition mechanisms in mushroom-forming fungi.</title>
        <authorList>
            <person name="Floudas D."/>
            <person name="Bentzer J."/>
            <person name="Ahren D."/>
            <person name="Johansson T."/>
            <person name="Persson P."/>
            <person name="Tunlid A."/>
        </authorList>
    </citation>
    <scope>NUCLEOTIDE SEQUENCE [LARGE SCALE GENOMIC DNA]</scope>
    <source>
        <strain evidence="2 3">CBS 146.42</strain>
    </source>
</reference>
<feature type="region of interest" description="Disordered" evidence="1">
    <location>
        <begin position="1"/>
        <end position="55"/>
    </location>
</feature>
<keyword evidence="3" id="KW-1185">Reference proteome</keyword>
<dbReference type="EMBL" id="JAACJO010000010">
    <property type="protein sequence ID" value="KAF5353243.1"/>
    <property type="molecule type" value="Genomic_DNA"/>
</dbReference>
<dbReference type="AlphaFoldDB" id="A0A8H5D5S0"/>
<feature type="compositionally biased region" description="Basic and acidic residues" evidence="1">
    <location>
        <begin position="27"/>
        <end position="44"/>
    </location>
</feature>
<dbReference type="OrthoDB" id="3224585at2759"/>
<proteinExistence type="predicted"/>
<evidence type="ECO:0000313" key="3">
    <source>
        <dbReference type="Proteomes" id="UP000559027"/>
    </source>
</evidence>
<organism evidence="2 3">
    <name type="scientific">Leucocoprinus leucothites</name>
    <dbReference type="NCBI Taxonomy" id="201217"/>
    <lineage>
        <taxon>Eukaryota</taxon>
        <taxon>Fungi</taxon>
        <taxon>Dikarya</taxon>
        <taxon>Basidiomycota</taxon>
        <taxon>Agaricomycotina</taxon>
        <taxon>Agaricomycetes</taxon>
        <taxon>Agaricomycetidae</taxon>
        <taxon>Agaricales</taxon>
        <taxon>Agaricineae</taxon>
        <taxon>Agaricaceae</taxon>
        <taxon>Leucocoprinus</taxon>
    </lineage>
</organism>
<dbReference type="Proteomes" id="UP000559027">
    <property type="component" value="Unassembled WGS sequence"/>
</dbReference>
<evidence type="ECO:0000313" key="2">
    <source>
        <dbReference type="EMBL" id="KAF5353243.1"/>
    </source>
</evidence>